<reference evidence="1" key="2">
    <citation type="journal article" date="2015" name="Fish Shellfish Immunol.">
        <title>Early steps in the European eel (Anguilla anguilla)-Vibrio vulnificus interaction in the gills: Role of the RtxA13 toxin.</title>
        <authorList>
            <person name="Callol A."/>
            <person name="Pajuelo D."/>
            <person name="Ebbesson L."/>
            <person name="Teles M."/>
            <person name="MacKenzie S."/>
            <person name="Amaro C."/>
        </authorList>
    </citation>
    <scope>NUCLEOTIDE SEQUENCE</scope>
</reference>
<name>A0A0E9TAK9_ANGAN</name>
<accession>A0A0E9TAK9</accession>
<sequence>MRAHRYQSEQWIYSGLKLPARTPLQ</sequence>
<dbReference type="EMBL" id="GBXM01057911">
    <property type="protein sequence ID" value="JAH50666.1"/>
    <property type="molecule type" value="Transcribed_RNA"/>
</dbReference>
<reference evidence="1" key="1">
    <citation type="submission" date="2014-11" db="EMBL/GenBank/DDBJ databases">
        <authorList>
            <person name="Amaro Gonzalez C."/>
        </authorList>
    </citation>
    <scope>NUCLEOTIDE SEQUENCE</scope>
</reference>
<proteinExistence type="predicted"/>
<dbReference type="AlphaFoldDB" id="A0A0E9TAK9"/>
<protein>
    <submittedName>
        <fullName evidence="1">Uncharacterized protein</fullName>
    </submittedName>
</protein>
<organism evidence="1">
    <name type="scientific">Anguilla anguilla</name>
    <name type="common">European freshwater eel</name>
    <name type="synonym">Muraena anguilla</name>
    <dbReference type="NCBI Taxonomy" id="7936"/>
    <lineage>
        <taxon>Eukaryota</taxon>
        <taxon>Metazoa</taxon>
        <taxon>Chordata</taxon>
        <taxon>Craniata</taxon>
        <taxon>Vertebrata</taxon>
        <taxon>Euteleostomi</taxon>
        <taxon>Actinopterygii</taxon>
        <taxon>Neopterygii</taxon>
        <taxon>Teleostei</taxon>
        <taxon>Anguilliformes</taxon>
        <taxon>Anguillidae</taxon>
        <taxon>Anguilla</taxon>
    </lineage>
</organism>
<evidence type="ECO:0000313" key="1">
    <source>
        <dbReference type="EMBL" id="JAH50666.1"/>
    </source>
</evidence>